<organism evidence="1 2">
    <name type="scientific">Thermococcus profundus</name>
    <dbReference type="NCBI Taxonomy" id="49899"/>
    <lineage>
        <taxon>Archaea</taxon>
        <taxon>Methanobacteriati</taxon>
        <taxon>Methanobacteriota</taxon>
        <taxon>Thermococci</taxon>
        <taxon>Thermococcales</taxon>
        <taxon>Thermococcaceae</taxon>
        <taxon>Thermococcus</taxon>
    </lineage>
</organism>
<dbReference type="KEGG" id="tprf:A3L09_00105"/>
<evidence type="ECO:0000313" key="1">
    <source>
        <dbReference type="EMBL" id="ASJ01775.1"/>
    </source>
</evidence>
<dbReference type="Proteomes" id="UP000250179">
    <property type="component" value="Chromosome"/>
</dbReference>
<dbReference type="InterPro" id="IPR023833">
    <property type="entry name" value="Signal_pept_SipW-depend-type"/>
</dbReference>
<protein>
    <submittedName>
        <fullName evidence="1">Uncharacterized protein</fullName>
    </submittedName>
</protein>
<keyword evidence="2" id="KW-1185">Reference proteome</keyword>
<reference evidence="1 2" key="1">
    <citation type="submission" date="2016-03" db="EMBL/GenBank/DDBJ databases">
        <title>Complete genome sequence of Thermococcus profundus strain DT5432.</title>
        <authorList>
            <person name="Oger P.M."/>
        </authorList>
    </citation>
    <scope>NUCLEOTIDE SEQUENCE [LARGE SCALE GENOMIC DNA]</scope>
    <source>
        <strain evidence="1 2">DT 5432</strain>
    </source>
</reference>
<dbReference type="AlphaFoldDB" id="A0A2Z2MB61"/>
<evidence type="ECO:0000313" key="2">
    <source>
        <dbReference type="Proteomes" id="UP000250179"/>
    </source>
</evidence>
<sequence length="215" mass="23833">MMKKLLMLLLGLSLFAVYISNASFAYFSDSEMVEVSIQAGEWGQGVSVLYPCPYLLIYCRSGGGGSDFTGLNFTPFGAERLDPSKVQNIFAQENYSIGVPSDGSSVQCHNEVCIGYLGNIWLYPESNVTLERVRISWTGGGRLRAFWVGNYKVGGTNQTSTAEFHVGKELRGGCLYPVTFKFRGIGLQDEYEFTITFFFSNGHSRTIHFRLGDGD</sequence>
<name>A0A2Z2MB61_THEPR</name>
<proteinExistence type="predicted"/>
<gene>
    <name evidence="1" type="ORF">A3L09_00105</name>
</gene>
<accession>A0A2Z2MB61</accession>
<dbReference type="EMBL" id="CP014862">
    <property type="protein sequence ID" value="ASJ01775.1"/>
    <property type="molecule type" value="Genomic_DNA"/>
</dbReference>
<dbReference type="NCBIfam" id="TIGR04088">
    <property type="entry name" value="cognate_SipW"/>
    <property type="match status" value="1"/>
</dbReference>